<dbReference type="InterPro" id="IPR046283">
    <property type="entry name" value="DUF6320"/>
</dbReference>
<feature type="transmembrane region" description="Helical" evidence="1">
    <location>
        <begin position="569"/>
        <end position="592"/>
    </location>
</feature>
<dbReference type="Pfam" id="PF19845">
    <property type="entry name" value="DUF6320"/>
    <property type="match status" value="1"/>
</dbReference>
<comment type="caution">
    <text evidence="2">The sequence shown here is derived from an EMBL/GenBank/DDBJ whole genome shotgun (WGS) entry which is preliminary data.</text>
</comment>
<gene>
    <name evidence="2" type="ORF">DSM106044_04708</name>
</gene>
<evidence type="ECO:0000256" key="1">
    <source>
        <dbReference type="SAM" id="Phobius"/>
    </source>
</evidence>
<feature type="transmembrane region" description="Helical" evidence="1">
    <location>
        <begin position="545"/>
        <end position="563"/>
    </location>
</feature>
<sequence length="605" mass="70269">MAETKLARWRKLDNAAKIFPATSGKKDTRVFRFSCDLRETIREEILQEALDKTIEAYPMFCSVMRKGFFWFYLEKSSLRPVVKEESKLPCSNIYVRDKKSLLFEVTYFKNRINFEVFHALTDGTGAMQFTRELVKNYILKAHKEEFPEEIPLDSQDLTDADMEDDSFFKYYSKTKSDEKQKSVHSYQLRGLKSDYENMHITEGMVSVKQLLEKSREYGVSMTVFLTAVYLCAIHREMSPRQEKYPVVLMIPVNLRKYFPSQSMLNFFSWIDAGFQFETGVTTFKDVVNHVKEFFKIELTKERVAGRMNEFMNLEQNPFLRVAPLALKNLCLQAAAKFTSKNVTAIFSNMGVVDMPEVYRPYIKWFHVFTSTPKTELCMCSFEDHVVLSFTSRFESENVQRNFFRILNEQGVEVEMLKDKYPEKRKPVYPGMQFFKLFSFLCLAAVVICVMANVIITPHSIWSLFVGGAMLCMWLALAVGFYKRRNLLKNAMWQLLLIIACCLAWDAFTGWNRWSIDYVLPGISLLTTISILTISKVQQLGPPEYMIYYVMSAGVGIVPFLLILTGCVGVHYPSVICSGLSFLFIAALVIFKWKDFMVELHKKFHF</sequence>
<evidence type="ECO:0000313" key="3">
    <source>
        <dbReference type="Proteomes" id="UP000306509"/>
    </source>
</evidence>
<dbReference type="Gene3D" id="3.30.559.10">
    <property type="entry name" value="Chloramphenicol acetyltransferase-like domain"/>
    <property type="match status" value="1"/>
</dbReference>
<evidence type="ECO:0000313" key="2">
    <source>
        <dbReference type="EMBL" id="TLC98480.1"/>
    </source>
</evidence>
<name>A0A4U8Q1D7_9FIRM</name>
<proteinExistence type="predicted"/>
<keyword evidence="1" id="KW-0472">Membrane</keyword>
<protein>
    <submittedName>
        <fullName evidence="2">Alcohol acetyltransferase</fullName>
    </submittedName>
</protein>
<dbReference type="PANTHER" id="PTHR28037">
    <property type="entry name" value="ALCOHOL O-ACETYLTRANSFERASE 1-RELATED"/>
    <property type="match status" value="1"/>
</dbReference>
<dbReference type="EMBL" id="QGQD01000093">
    <property type="protein sequence ID" value="TLC98480.1"/>
    <property type="molecule type" value="Genomic_DNA"/>
</dbReference>
<dbReference type="RefSeq" id="WP_027296690.1">
    <property type="nucleotide sequence ID" value="NZ_CAUSDN010000038.1"/>
</dbReference>
<keyword evidence="1" id="KW-1133">Transmembrane helix</keyword>
<keyword evidence="3" id="KW-1185">Reference proteome</keyword>
<keyword evidence="1" id="KW-0812">Transmembrane</keyword>
<feature type="transmembrane region" description="Helical" evidence="1">
    <location>
        <begin position="490"/>
        <end position="507"/>
    </location>
</feature>
<reference evidence="2 3" key="1">
    <citation type="journal article" date="2019" name="Anaerobe">
        <title>Detection of Robinsoniella peoriensis in multiple bone samples of a trauma patient.</title>
        <authorList>
            <person name="Schrottner P."/>
            <person name="Hartwich K."/>
            <person name="Bunk B."/>
            <person name="Schober I."/>
            <person name="Helbig S."/>
            <person name="Rudolph W.W."/>
            <person name="Gunzer F."/>
        </authorList>
    </citation>
    <scope>NUCLEOTIDE SEQUENCE [LARGE SCALE GENOMIC DNA]</scope>
    <source>
        <strain evidence="2 3">DSM 106044</strain>
    </source>
</reference>
<dbReference type="GO" id="GO:0016740">
    <property type="term" value="F:transferase activity"/>
    <property type="evidence" value="ECO:0007669"/>
    <property type="project" value="UniProtKB-KW"/>
</dbReference>
<accession>A0A4U8Q1D7</accession>
<keyword evidence="2" id="KW-0808">Transferase</keyword>
<dbReference type="InterPro" id="IPR052058">
    <property type="entry name" value="Alcohol_O-acetyltransferase"/>
</dbReference>
<feature type="transmembrane region" description="Helical" evidence="1">
    <location>
        <begin position="433"/>
        <end position="455"/>
    </location>
</feature>
<dbReference type="InterPro" id="IPR023213">
    <property type="entry name" value="CAT-like_dom_sf"/>
</dbReference>
<feature type="transmembrane region" description="Helical" evidence="1">
    <location>
        <begin position="461"/>
        <end position="481"/>
    </location>
</feature>
<feature type="transmembrane region" description="Helical" evidence="1">
    <location>
        <begin position="513"/>
        <end position="533"/>
    </location>
</feature>
<dbReference type="AlphaFoldDB" id="A0A4U8Q1D7"/>
<dbReference type="PANTHER" id="PTHR28037:SF1">
    <property type="entry name" value="ALCOHOL O-ACETYLTRANSFERASE 1-RELATED"/>
    <property type="match status" value="1"/>
</dbReference>
<dbReference type="STRING" id="180332.GCA_000797495_01983"/>
<organism evidence="2 3">
    <name type="scientific">Robinsoniella peoriensis</name>
    <dbReference type="NCBI Taxonomy" id="180332"/>
    <lineage>
        <taxon>Bacteria</taxon>
        <taxon>Bacillati</taxon>
        <taxon>Bacillota</taxon>
        <taxon>Clostridia</taxon>
        <taxon>Lachnospirales</taxon>
        <taxon>Lachnospiraceae</taxon>
        <taxon>Robinsoniella</taxon>
    </lineage>
</organism>
<dbReference type="Gene3D" id="3.30.559.30">
    <property type="entry name" value="Nonribosomal peptide synthetase, condensation domain"/>
    <property type="match status" value="1"/>
</dbReference>
<dbReference type="Proteomes" id="UP000306509">
    <property type="component" value="Unassembled WGS sequence"/>
</dbReference>